<dbReference type="InterPro" id="IPR011294">
    <property type="entry name" value="3-OHbutyrate_DH"/>
</dbReference>
<organism evidence="2 3">
    <name type="scientific">Melittangium boletus DSM 14713</name>
    <dbReference type="NCBI Taxonomy" id="1294270"/>
    <lineage>
        <taxon>Bacteria</taxon>
        <taxon>Pseudomonadati</taxon>
        <taxon>Myxococcota</taxon>
        <taxon>Myxococcia</taxon>
        <taxon>Myxococcales</taxon>
        <taxon>Cystobacterineae</taxon>
        <taxon>Archangiaceae</taxon>
        <taxon>Melittangium</taxon>
    </lineage>
</organism>
<evidence type="ECO:0000313" key="3">
    <source>
        <dbReference type="Proteomes" id="UP000217289"/>
    </source>
</evidence>
<accession>A0A250IBH5</accession>
<evidence type="ECO:0000313" key="2">
    <source>
        <dbReference type="EMBL" id="ATB28560.1"/>
    </source>
</evidence>
<dbReference type="InterPro" id="IPR002347">
    <property type="entry name" value="SDR_fam"/>
</dbReference>
<dbReference type="InterPro" id="IPR020904">
    <property type="entry name" value="Sc_DH/Rdtase_CS"/>
</dbReference>
<dbReference type="EMBL" id="CP022163">
    <property type="protein sequence ID" value="ATB28560.1"/>
    <property type="molecule type" value="Genomic_DNA"/>
</dbReference>
<dbReference type="RefSeq" id="WP_095977233.1">
    <property type="nucleotide sequence ID" value="NZ_CP022163.1"/>
</dbReference>
<dbReference type="GO" id="GO:0003858">
    <property type="term" value="F:3-hydroxybutyrate dehydrogenase activity"/>
    <property type="evidence" value="ECO:0007669"/>
    <property type="project" value="InterPro"/>
</dbReference>
<dbReference type="NCBIfam" id="TIGR01963">
    <property type="entry name" value="PHB_DH"/>
    <property type="match status" value="1"/>
</dbReference>
<comment type="similarity">
    <text evidence="1">Belongs to the short-chain dehydrogenases/reductases (SDR) family.</text>
</comment>
<dbReference type="Proteomes" id="UP000217289">
    <property type="component" value="Chromosome"/>
</dbReference>
<protein>
    <submittedName>
        <fullName evidence="2">D-beta-hydroxybutyrate dehydrogenase</fullName>
    </submittedName>
</protein>
<dbReference type="FunFam" id="3.40.50.720:FF:000084">
    <property type="entry name" value="Short-chain dehydrogenase reductase"/>
    <property type="match status" value="1"/>
</dbReference>
<dbReference type="PRINTS" id="PR00081">
    <property type="entry name" value="GDHRDH"/>
</dbReference>
<dbReference type="PANTHER" id="PTHR42879:SF2">
    <property type="entry name" value="3-OXOACYL-[ACYL-CARRIER-PROTEIN] REDUCTASE FABG"/>
    <property type="match status" value="1"/>
</dbReference>
<dbReference type="KEGG" id="mbd:MEBOL_002009"/>
<dbReference type="Pfam" id="PF13561">
    <property type="entry name" value="adh_short_C2"/>
    <property type="match status" value="1"/>
</dbReference>
<name>A0A250IBH5_9BACT</name>
<dbReference type="NCBIfam" id="NF009093">
    <property type="entry name" value="PRK12429.1"/>
    <property type="match status" value="1"/>
</dbReference>
<evidence type="ECO:0000256" key="1">
    <source>
        <dbReference type="ARBA" id="ARBA00006484"/>
    </source>
</evidence>
<keyword evidence="3" id="KW-1185">Reference proteome</keyword>
<dbReference type="InterPro" id="IPR050259">
    <property type="entry name" value="SDR"/>
</dbReference>
<dbReference type="OrthoDB" id="5363038at2"/>
<dbReference type="InterPro" id="IPR036291">
    <property type="entry name" value="NAD(P)-bd_dom_sf"/>
</dbReference>
<dbReference type="AlphaFoldDB" id="A0A250IBH5"/>
<sequence>MGTMKDRCALVTGAASGIGQAVAEALGAQGARVLVSDLDEKGARAVAERIPGAIAQRADVSSRDDCRALVERARNEWGQLDILVNNAGLQHVSPVEDFPEEKWEQMIRIMLVGPFLLTKYALPLMYARKWGRILNISSLHGVVASPYKSAYVSAKHGLMGLTKTVALEAADKGVTVNALCPSYVRTPLVEKQIADQARVNNMSEADVIERVMLAPAAVKRLLEPSEVAAYATFLCSDAAGGITGAAQMMDCGWTAR</sequence>
<proteinExistence type="inferred from homology"/>
<dbReference type="SUPFAM" id="SSF51735">
    <property type="entry name" value="NAD(P)-binding Rossmann-fold domains"/>
    <property type="match status" value="1"/>
</dbReference>
<dbReference type="PRINTS" id="PR00080">
    <property type="entry name" value="SDRFAMILY"/>
</dbReference>
<reference evidence="2 3" key="1">
    <citation type="submission" date="2017-06" db="EMBL/GenBank/DDBJ databases">
        <authorList>
            <person name="Kim H.J."/>
            <person name="Triplett B.A."/>
        </authorList>
    </citation>
    <scope>NUCLEOTIDE SEQUENCE [LARGE SCALE GENOMIC DNA]</scope>
    <source>
        <strain evidence="2 3">DSM 14713</strain>
    </source>
</reference>
<dbReference type="GO" id="GO:0032787">
    <property type="term" value="P:monocarboxylic acid metabolic process"/>
    <property type="evidence" value="ECO:0007669"/>
    <property type="project" value="UniProtKB-ARBA"/>
</dbReference>
<dbReference type="PANTHER" id="PTHR42879">
    <property type="entry name" value="3-OXOACYL-(ACYL-CARRIER-PROTEIN) REDUCTASE"/>
    <property type="match status" value="1"/>
</dbReference>
<gene>
    <name evidence="2" type="ORF">MEBOL_002009</name>
</gene>
<dbReference type="PROSITE" id="PS00061">
    <property type="entry name" value="ADH_SHORT"/>
    <property type="match status" value="1"/>
</dbReference>
<dbReference type="Gene3D" id="3.40.50.720">
    <property type="entry name" value="NAD(P)-binding Rossmann-like Domain"/>
    <property type="match status" value="1"/>
</dbReference>